<dbReference type="Gene3D" id="3.40.50.1000">
    <property type="entry name" value="HAD superfamily/HAD-like"/>
    <property type="match status" value="1"/>
</dbReference>
<sequence>MTSPGPSAVLFDMDGTLIDSERLWGIALGELARRYGGRLSDRARLAMIGTSEAETFRLLHEDLGQPWRDPRSGARWVATRVAELFANELTWQPGARELLTEVRAAGVPTALVTSTGRSLVDVALRTLDPTNFDVVVTADDVTARKPDPTPYLTAAAALGVDPTGCVAIEDSPVGIASALAAGCTVIAVPQEVAVTATGERLHLHDGLVDVRLATLRGLVAPAAARQ</sequence>
<proteinExistence type="predicted"/>
<name>A0ABN2K9M7_9ACTN</name>
<reference evidence="2" key="1">
    <citation type="journal article" date="2019" name="Int. J. Syst. Evol. Microbiol.">
        <title>The Global Catalogue of Microorganisms (GCM) 10K type strain sequencing project: providing services to taxonomists for standard genome sequencing and annotation.</title>
        <authorList>
            <consortium name="The Broad Institute Genomics Platform"/>
            <consortium name="The Broad Institute Genome Sequencing Center for Infectious Disease"/>
            <person name="Wu L."/>
            <person name="Ma J."/>
        </authorList>
    </citation>
    <scope>NUCLEOTIDE SEQUENCE [LARGE SCALE GENOMIC DNA]</scope>
    <source>
        <strain evidence="2">JCM 13249</strain>
    </source>
</reference>
<dbReference type="SFLD" id="SFLDS00003">
    <property type="entry name" value="Haloacid_Dehalogenase"/>
    <property type="match status" value="1"/>
</dbReference>
<evidence type="ECO:0000313" key="1">
    <source>
        <dbReference type="EMBL" id="GAA1750770.1"/>
    </source>
</evidence>
<dbReference type="PANTHER" id="PTHR43481:SF4">
    <property type="entry name" value="GLYCEROL-1-PHOSPHATE PHOSPHOHYDROLASE 1-RELATED"/>
    <property type="match status" value="1"/>
</dbReference>
<dbReference type="RefSeq" id="WP_344079707.1">
    <property type="nucleotide sequence ID" value="NZ_BAAALS010000009.1"/>
</dbReference>
<dbReference type="PRINTS" id="PR00413">
    <property type="entry name" value="HADHALOGNASE"/>
</dbReference>
<dbReference type="InterPro" id="IPR023214">
    <property type="entry name" value="HAD_sf"/>
</dbReference>
<organism evidence="1 2">
    <name type="scientific">Luedemannella helvata</name>
    <dbReference type="NCBI Taxonomy" id="349315"/>
    <lineage>
        <taxon>Bacteria</taxon>
        <taxon>Bacillati</taxon>
        <taxon>Actinomycetota</taxon>
        <taxon>Actinomycetes</taxon>
        <taxon>Micromonosporales</taxon>
        <taxon>Micromonosporaceae</taxon>
        <taxon>Luedemannella</taxon>
    </lineage>
</organism>
<dbReference type="CDD" id="cd07505">
    <property type="entry name" value="HAD_BPGM-like"/>
    <property type="match status" value="1"/>
</dbReference>
<gene>
    <name evidence="1" type="ORF">GCM10009681_22310</name>
</gene>
<dbReference type="InterPro" id="IPR036412">
    <property type="entry name" value="HAD-like_sf"/>
</dbReference>
<dbReference type="PANTHER" id="PTHR43481">
    <property type="entry name" value="FRUCTOSE-1-PHOSPHATE PHOSPHATASE"/>
    <property type="match status" value="1"/>
</dbReference>
<dbReference type="SFLD" id="SFLDG01129">
    <property type="entry name" value="C1.5:_HAD__Beta-PGM__Phosphata"/>
    <property type="match status" value="1"/>
</dbReference>
<dbReference type="SFLD" id="SFLDG01135">
    <property type="entry name" value="C1.5.6:_HAD__Beta-PGM__Phospha"/>
    <property type="match status" value="1"/>
</dbReference>
<comment type="caution">
    <text evidence="1">The sequence shown here is derived from an EMBL/GenBank/DDBJ whole genome shotgun (WGS) entry which is preliminary data.</text>
</comment>
<dbReference type="InterPro" id="IPR051806">
    <property type="entry name" value="HAD-like_SPP"/>
</dbReference>
<dbReference type="InterPro" id="IPR006439">
    <property type="entry name" value="HAD-SF_hydro_IA"/>
</dbReference>
<dbReference type="Proteomes" id="UP001500655">
    <property type="component" value="Unassembled WGS sequence"/>
</dbReference>
<keyword evidence="2" id="KW-1185">Reference proteome</keyword>
<dbReference type="NCBIfam" id="TIGR01509">
    <property type="entry name" value="HAD-SF-IA-v3"/>
    <property type="match status" value="1"/>
</dbReference>
<dbReference type="EMBL" id="BAAALS010000009">
    <property type="protein sequence ID" value="GAA1750770.1"/>
    <property type="molecule type" value="Genomic_DNA"/>
</dbReference>
<accession>A0ABN2K9M7</accession>
<dbReference type="InterPro" id="IPR023198">
    <property type="entry name" value="PGP-like_dom2"/>
</dbReference>
<dbReference type="Gene3D" id="1.10.150.240">
    <property type="entry name" value="Putative phosphatase, domain 2"/>
    <property type="match status" value="1"/>
</dbReference>
<protein>
    <submittedName>
        <fullName evidence="1">HAD family phosphatase</fullName>
    </submittedName>
</protein>
<dbReference type="SUPFAM" id="SSF56784">
    <property type="entry name" value="HAD-like"/>
    <property type="match status" value="1"/>
</dbReference>
<dbReference type="Pfam" id="PF13419">
    <property type="entry name" value="HAD_2"/>
    <property type="match status" value="1"/>
</dbReference>
<evidence type="ECO:0000313" key="2">
    <source>
        <dbReference type="Proteomes" id="UP001500655"/>
    </source>
</evidence>
<dbReference type="InterPro" id="IPR041492">
    <property type="entry name" value="HAD_2"/>
</dbReference>